<accession>T1GWV9</accession>
<reference evidence="1" key="2">
    <citation type="submission" date="2015-06" db="UniProtKB">
        <authorList>
            <consortium name="EnsemblMetazoa"/>
        </authorList>
    </citation>
    <scope>IDENTIFICATION</scope>
</reference>
<sequence>MSKFRSVAKIAATFKSELIVPDHLTTEFFQLALQNGLSVDDVVVEEILFSVGASVRENSSDIFRVVVNFTYSSNGKQSKEISLIVKTIKSDTSHKNELLMNRDIIPQLNKLWTNEEINFAPNFLFYLG</sequence>
<dbReference type="HOGENOM" id="CLU_1962109_0_0_1"/>
<evidence type="ECO:0000313" key="1">
    <source>
        <dbReference type="EnsemblMetazoa" id="MESCA008291-PA"/>
    </source>
</evidence>
<dbReference type="AlphaFoldDB" id="T1GWV9"/>
<name>T1GWV9_MEGSC</name>
<dbReference type="Proteomes" id="UP000015102">
    <property type="component" value="Unassembled WGS sequence"/>
</dbReference>
<dbReference type="EnsemblMetazoa" id="MESCA008291-RA">
    <property type="protein sequence ID" value="MESCA008291-PA"/>
    <property type="gene ID" value="MESCA008291"/>
</dbReference>
<reference evidence="2" key="1">
    <citation type="submission" date="2013-02" db="EMBL/GenBank/DDBJ databases">
        <authorList>
            <person name="Hughes D."/>
        </authorList>
    </citation>
    <scope>NUCLEOTIDE SEQUENCE</scope>
    <source>
        <strain>Durham</strain>
        <strain evidence="2">NC isolate 2 -- Noor lab</strain>
    </source>
</reference>
<protein>
    <submittedName>
        <fullName evidence="1">Uncharacterized protein</fullName>
    </submittedName>
</protein>
<dbReference type="EMBL" id="CAQQ02149143">
    <property type="status" value="NOT_ANNOTATED_CDS"/>
    <property type="molecule type" value="Genomic_DNA"/>
</dbReference>
<proteinExistence type="predicted"/>
<organism evidence="1 2">
    <name type="scientific">Megaselia scalaris</name>
    <name type="common">Humpbacked fly</name>
    <name type="synonym">Phora scalaris</name>
    <dbReference type="NCBI Taxonomy" id="36166"/>
    <lineage>
        <taxon>Eukaryota</taxon>
        <taxon>Metazoa</taxon>
        <taxon>Ecdysozoa</taxon>
        <taxon>Arthropoda</taxon>
        <taxon>Hexapoda</taxon>
        <taxon>Insecta</taxon>
        <taxon>Pterygota</taxon>
        <taxon>Neoptera</taxon>
        <taxon>Endopterygota</taxon>
        <taxon>Diptera</taxon>
        <taxon>Brachycera</taxon>
        <taxon>Muscomorpha</taxon>
        <taxon>Platypezoidea</taxon>
        <taxon>Phoridae</taxon>
        <taxon>Megaseliini</taxon>
        <taxon>Megaselia</taxon>
    </lineage>
</organism>
<dbReference type="EMBL" id="CAQQ02149144">
    <property type="status" value="NOT_ANNOTATED_CDS"/>
    <property type="molecule type" value="Genomic_DNA"/>
</dbReference>
<keyword evidence="2" id="KW-1185">Reference proteome</keyword>
<evidence type="ECO:0000313" key="2">
    <source>
        <dbReference type="Proteomes" id="UP000015102"/>
    </source>
</evidence>